<proteinExistence type="predicted"/>
<keyword evidence="2" id="KW-1185">Reference proteome</keyword>
<dbReference type="AlphaFoldDB" id="A0A5C5YF06"/>
<reference evidence="1 2" key="1">
    <citation type="submission" date="2019-02" db="EMBL/GenBank/DDBJ databases">
        <title>Deep-cultivation of Planctomycetes and their phenomic and genomic characterization uncovers novel biology.</title>
        <authorList>
            <person name="Wiegand S."/>
            <person name="Jogler M."/>
            <person name="Boedeker C."/>
            <person name="Pinto D."/>
            <person name="Vollmers J."/>
            <person name="Rivas-Marin E."/>
            <person name="Kohn T."/>
            <person name="Peeters S.H."/>
            <person name="Heuer A."/>
            <person name="Rast P."/>
            <person name="Oberbeckmann S."/>
            <person name="Bunk B."/>
            <person name="Jeske O."/>
            <person name="Meyerdierks A."/>
            <person name="Storesund J.E."/>
            <person name="Kallscheuer N."/>
            <person name="Luecker S."/>
            <person name="Lage O.M."/>
            <person name="Pohl T."/>
            <person name="Merkel B.J."/>
            <person name="Hornburger P."/>
            <person name="Mueller R.-W."/>
            <person name="Bruemmer F."/>
            <person name="Labrenz M."/>
            <person name="Spormann A.M."/>
            <person name="Op Den Camp H."/>
            <person name="Overmann J."/>
            <person name="Amann R."/>
            <person name="Jetten M.S.M."/>
            <person name="Mascher T."/>
            <person name="Medema M.H."/>
            <person name="Devos D.P."/>
            <person name="Kaster A.-K."/>
            <person name="Ovreas L."/>
            <person name="Rohde M."/>
            <person name="Galperin M.Y."/>
            <person name="Jogler C."/>
        </authorList>
    </citation>
    <scope>NUCLEOTIDE SEQUENCE [LARGE SCALE GENOMIC DNA]</scope>
    <source>
        <strain evidence="1 2">Pla123a</strain>
    </source>
</reference>
<name>A0A5C5YF06_9BACT</name>
<comment type="caution">
    <text evidence="1">The sequence shown here is derived from an EMBL/GenBank/DDBJ whole genome shotgun (WGS) entry which is preliminary data.</text>
</comment>
<evidence type="ECO:0000313" key="1">
    <source>
        <dbReference type="EMBL" id="TWT73588.1"/>
    </source>
</evidence>
<dbReference type="RefSeq" id="WP_146590053.1">
    <property type="nucleotide sequence ID" value="NZ_SJPO01000010.1"/>
</dbReference>
<dbReference type="EMBL" id="SJPO01000010">
    <property type="protein sequence ID" value="TWT73588.1"/>
    <property type="molecule type" value="Genomic_DNA"/>
</dbReference>
<sequence>MSFQLTWRPEVLQNLAVQWDALDAKGRRRVLDLLDDTDHLLATAPMLEGESRASDTDRVLLRGPLLVVYQVDLRLRLVTVVGAALSGPK</sequence>
<protein>
    <recommendedName>
        <fullName evidence="3">Plasmid stabilization system protein</fullName>
    </recommendedName>
</protein>
<gene>
    <name evidence="1" type="ORF">Pla123a_39240</name>
</gene>
<evidence type="ECO:0008006" key="3">
    <source>
        <dbReference type="Google" id="ProtNLM"/>
    </source>
</evidence>
<accession>A0A5C5YF06</accession>
<evidence type="ECO:0000313" key="2">
    <source>
        <dbReference type="Proteomes" id="UP000318478"/>
    </source>
</evidence>
<dbReference type="Proteomes" id="UP000318478">
    <property type="component" value="Unassembled WGS sequence"/>
</dbReference>
<organism evidence="1 2">
    <name type="scientific">Posidoniimonas polymericola</name>
    <dbReference type="NCBI Taxonomy" id="2528002"/>
    <lineage>
        <taxon>Bacteria</taxon>
        <taxon>Pseudomonadati</taxon>
        <taxon>Planctomycetota</taxon>
        <taxon>Planctomycetia</taxon>
        <taxon>Pirellulales</taxon>
        <taxon>Lacipirellulaceae</taxon>
        <taxon>Posidoniimonas</taxon>
    </lineage>
</organism>